<evidence type="ECO:0000313" key="2">
    <source>
        <dbReference type="EMBL" id="MFL9925242.1"/>
    </source>
</evidence>
<feature type="region of interest" description="Disordered" evidence="1">
    <location>
        <begin position="71"/>
        <end position="101"/>
    </location>
</feature>
<keyword evidence="3" id="KW-1185">Reference proteome</keyword>
<dbReference type="RefSeq" id="WP_408158419.1">
    <property type="nucleotide sequence ID" value="NZ_JAQQFM010000005.1"/>
</dbReference>
<comment type="caution">
    <text evidence="2">The sequence shown here is derived from an EMBL/GenBank/DDBJ whole genome shotgun (WGS) entry which is preliminary data.</text>
</comment>
<accession>A0ABW9AB78</accession>
<gene>
    <name evidence="2" type="ORF">PQR62_13275</name>
</gene>
<evidence type="ECO:0000313" key="3">
    <source>
        <dbReference type="Proteomes" id="UP001629246"/>
    </source>
</evidence>
<organism evidence="2 3">
    <name type="scientific">Herbaspirillum lusitanum</name>
    <dbReference type="NCBI Taxonomy" id="213312"/>
    <lineage>
        <taxon>Bacteria</taxon>
        <taxon>Pseudomonadati</taxon>
        <taxon>Pseudomonadota</taxon>
        <taxon>Betaproteobacteria</taxon>
        <taxon>Burkholderiales</taxon>
        <taxon>Oxalobacteraceae</taxon>
        <taxon>Herbaspirillum</taxon>
    </lineage>
</organism>
<reference evidence="2 3" key="1">
    <citation type="journal article" date="2024" name="Chem. Sci.">
        <title>Discovery of megapolipeptins by genome mining of a Burkholderiales bacteria collection.</title>
        <authorList>
            <person name="Paulo B.S."/>
            <person name="Recchia M.J.J."/>
            <person name="Lee S."/>
            <person name="Fergusson C.H."/>
            <person name="Romanowski S.B."/>
            <person name="Hernandez A."/>
            <person name="Krull N."/>
            <person name="Liu D.Y."/>
            <person name="Cavanagh H."/>
            <person name="Bos A."/>
            <person name="Gray C.A."/>
            <person name="Murphy B.T."/>
            <person name="Linington R.G."/>
            <person name="Eustaquio A.S."/>
        </authorList>
    </citation>
    <scope>NUCLEOTIDE SEQUENCE [LARGE SCALE GENOMIC DNA]</scope>
    <source>
        <strain evidence="2 3">RL21-008-BIB-A</strain>
    </source>
</reference>
<dbReference type="EMBL" id="JAQQFM010000005">
    <property type="protein sequence ID" value="MFL9925242.1"/>
    <property type="molecule type" value="Genomic_DNA"/>
</dbReference>
<sequence length="101" mass="11030">MKRFKFFSTLTRLFGKAEPRSVIVDLRQSLLAKSEAGRLSVARRTAHTTPKQGLTDLFQAASGLVPNPLKSGSIGDFKHPSSAHSGHSPGFIDTHERISRS</sequence>
<name>A0ABW9AB78_9BURK</name>
<proteinExistence type="predicted"/>
<feature type="compositionally biased region" description="Low complexity" evidence="1">
    <location>
        <begin position="80"/>
        <end position="90"/>
    </location>
</feature>
<dbReference type="Proteomes" id="UP001629246">
    <property type="component" value="Unassembled WGS sequence"/>
</dbReference>
<evidence type="ECO:0000256" key="1">
    <source>
        <dbReference type="SAM" id="MobiDB-lite"/>
    </source>
</evidence>
<protein>
    <submittedName>
        <fullName evidence="2">Uncharacterized protein</fullName>
    </submittedName>
</protein>